<proteinExistence type="predicted"/>
<accession>A0A9X8UI25</accession>
<evidence type="ECO:0000313" key="3">
    <source>
        <dbReference type="Proteomes" id="UP000294682"/>
    </source>
</evidence>
<gene>
    <name evidence="2" type="ORF">EDD78_11034</name>
</gene>
<comment type="caution">
    <text evidence="2">The sequence shown here is derived from an EMBL/GenBank/DDBJ whole genome shotgun (WGS) entry which is preliminary data.</text>
</comment>
<dbReference type="InterPro" id="IPR025357">
    <property type="entry name" value="DUF4261"/>
</dbReference>
<dbReference type="RefSeq" id="WP_132084957.1">
    <property type="nucleotide sequence ID" value="NZ_SLUK01000010.1"/>
</dbReference>
<evidence type="ECO:0000313" key="2">
    <source>
        <dbReference type="EMBL" id="TCL42410.1"/>
    </source>
</evidence>
<keyword evidence="3" id="KW-1185">Reference proteome</keyword>
<evidence type="ECO:0000259" key="1">
    <source>
        <dbReference type="Pfam" id="PF14080"/>
    </source>
</evidence>
<sequence>MGEQYQAALKAMSAWLADEHRLGAPPYKIECTGDFLLHGLRYYLFRYKKHFWGRWLLGVCGGYEGNSLEHCGHVLSDKRSYDPAKAREQATAMVERLRPHRMDQAQEKPEPAGPFLSFVLLEQDRWDPQKLRRDLAGWGIDCPQETQGGGQSLVWEVEGMLAAISLMPSPIPGGEAEENAHSNYMWPGAAEAAKAHLAHLDVAVISRGRPPEAASALHVKLCAAALLQSGTLGLYTNGSVLQPEFYLEAAELLRKGELPILNLVFVGLYRSESGVGGYTCGLRQFGCHELEVLDSTADPDELRSFLYDIAGYVLREHVVLHGGETIGLSAGQKLALTLSPGVSVEGESLKVAF</sequence>
<dbReference type="EMBL" id="SLUK01000010">
    <property type="protein sequence ID" value="TCL42410.1"/>
    <property type="molecule type" value="Genomic_DNA"/>
</dbReference>
<feature type="domain" description="DUF4261" evidence="1">
    <location>
        <begin position="278"/>
        <end position="351"/>
    </location>
</feature>
<dbReference type="AlphaFoldDB" id="A0A9X8UI25"/>
<reference evidence="2 3" key="1">
    <citation type="submission" date="2019-03" db="EMBL/GenBank/DDBJ databases">
        <title>Genomic Encyclopedia of Type Strains, Phase IV (KMG-IV): sequencing the most valuable type-strain genomes for metagenomic binning, comparative biology and taxonomic classification.</title>
        <authorList>
            <person name="Goeker M."/>
        </authorList>
    </citation>
    <scope>NUCLEOTIDE SEQUENCE [LARGE SCALE GENOMIC DNA]</scope>
    <source>
        <strain evidence="2 3">DSM 100433</strain>
    </source>
</reference>
<organism evidence="2 3">
    <name type="scientific">Harryflintia acetispora</name>
    <dbReference type="NCBI Taxonomy" id="1849041"/>
    <lineage>
        <taxon>Bacteria</taxon>
        <taxon>Bacillati</taxon>
        <taxon>Bacillota</taxon>
        <taxon>Clostridia</taxon>
        <taxon>Eubacteriales</taxon>
        <taxon>Oscillospiraceae</taxon>
        <taxon>Harryflintia</taxon>
    </lineage>
</organism>
<name>A0A9X8UI25_9FIRM</name>
<protein>
    <submittedName>
        <fullName evidence="2">Uncharacterized protein DUF4261</fullName>
    </submittedName>
</protein>
<dbReference type="Pfam" id="PF14080">
    <property type="entry name" value="DUF4261"/>
    <property type="match status" value="1"/>
</dbReference>
<dbReference type="Proteomes" id="UP000294682">
    <property type="component" value="Unassembled WGS sequence"/>
</dbReference>